<organism evidence="2 3">
    <name type="scientific">Botrytis deweyae</name>
    <dbReference type="NCBI Taxonomy" id="2478750"/>
    <lineage>
        <taxon>Eukaryota</taxon>
        <taxon>Fungi</taxon>
        <taxon>Dikarya</taxon>
        <taxon>Ascomycota</taxon>
        <taxon>Pezizomycotina</taxon>
        <taxon>Leotiomycetes</taxon>
        <taxon>Helotiales</taxon>
        <taxon>Sclerotiniaceae</taxon>
        <taxon>Botrytis</taxon>
    </lineage>
</organism>
<sequence length="93" mass="10227">MSWLGKKFPAPVAKPMAPFFVAVYREMQRSKASATVEERNGWSLNYGLILLGELGAVIMYGINSAATAMANSEEFKNDPRNPNAKTPKPADKH</sequence>
<evidence type="ECO:0000256" key="1">
    <source>
        <dbReference type="SAM" id="MobiDB-lite"/>
    </source>
</evidence>
<dbReference type="GeneID" id="62229685"/>
<dbReference type="EMBL" id="RCSX01000005">
    <property type="protein sequence ID" value="KAF7934866.1"/>
    <property type="molecule type" value="Genomic_DNA"/>
</dbReference>
<proteinExistence type="predicted"/>
<dbReference type="InterPro" id="IPR006995">
    <property type="entry name" value="ATP_synth_F0_jsu"/>
</dbReference>
<dbReference type="PANTHER" id="PTHR28060">
    <property type="entry name" value="ATP SYNTHASE SUBUNIT J, MITOCHONDRIAL"/>
    <property type="match status" value="1"/>
</dbReference>
<gene>
    <name evidence="2" type="ORF">EAE98_002911</name>
</gene>
<evidence type="ECO:0000313" key="3">
    <source>
        <dbReference type="Proteomes" id="UP000783213"/>
    </source>
</evidence>
<evidence type="ECO:0000313" key="2">
    <source>
        <dbReference type="EMBL" id="KAF7934866.1"/>
    </source>
</evidence>
<protein>
    <submittedName>
        <fullName evidence="2">Uncharacterized protein</fullName>
    </submittedName>
</protein>
<keyword evidence="3" id="KW-1185">Reference proteome</keyword>
<dbReference type="RefSeq" id="XP_038813060.1">
    <property type="nucleotide sequence ID" value="XM_038950531.1"/>
</dbReference>
<dbReference type="PANTHER" id="PTHR28060:SF1">
    <property type="entry name" value="ATP SYNTHASE SUBUNIT J, MITOCHONDRIAL"/>
    <property type="match status" value="1"/>
</dbReference>
<dbReference type="Proteomes" id="UP000783213">
    <property type="component" value="Unassembled WGS sequence"/>
</dbReference>
<accession>A0ABQ7IV28</accession>
<reference evidence="2 3" key="1">
    <citation type="journal article" date="2020" name="Genome Biol. Evol.">
        <title>Comparative genomics of Sclerotiniaceae.</title>
        <authorList>
            <person name="Valero Jimenez C.A."/>
            <person name="Steentjes M."/>
            <person name="Scholten O.E."/>
            <person name="Van Kan J.A.L."/>
        </authorList>
    </citation>
    <scope>NUCLEOTIDE SEQUENCE [LARGE SCALE GENOMIC DNA]</scope>
    <source>
        <strain evidence="2 3">B1</strain>
    </source>
</reference>
<dbReference type="Pfam" id="PF04911">
    <property type="entry name" value="ATP-synt_J"/>
    <property type="match status" value="1"/>
</dbReference>
<comment type="caution">
    <text evidence="2">The sequence shown here is derived from an EMBL/GenBank/DDBJ whole genome shotgun (WGS) entry which is preliminary data.</text>
</comment>
<name>A0ABQ7IV28_9HELO</name>
<feature type="region of interest" description="Disordered" evidence="1">
    <location>
        <begin position="73"/>
        <end position="93"/>
    </location>
</feature>